<evidence type="ECO:0000313" key="4">
    <source>
        <dbReference type="Proteomes" id="UP000693970"/>
    </source>
</evidence>
<proteinExistence type="predicted"/>
<dbReference type="Proteomes" id="UP000693970">
    <property type="component" value="Unassembled WGS sequence"/>
</dbReference>
<evidence type="ECO:0000313" key="2">
    <source>
        <dbReference type="EMBL" id="KAG7339036.1"/>
    </source>
</evidence>
<feature type="compositionally biased region" description="Acidic residues" evidence="1">
    <location>
        <begin position="187"/>
        <end position="198"/>
    </location>
</feature>
<feature type="region of interest" description="Disordered" evidence="1">
    <location>
        <begin position="84"/>
        <end position="110"/>
    </location>
</feature>
<feature type="compositionally biased region" description="Basic and acidic residues" evidence="1">
    <location>
        <begin position="163"/>
        <end position="186"/>
    </location>
</feature>
<gene>
    <name evidence="3" type="ORF">IV203_021487</name>
    <name evidence="2" type="ORF">IV203_022684</name>
</gene>
<reference evidence="3" key="1">
    <citation type="journal article" date="2021" name="Sci. Rep.">
        <title>Diploid genomic architecture of Nitzschia inconspicua, an elite biomass production diatom.</title>
        <authorList>
            <person name="Oliver A."/>
            <person name="Podell S."/>
            <person name="Pinowska A."/>
            <person name="Traller J.C."/>
            <person name="Smith S.R."/>
            <person name="McClure R."/>
            <person name="Beliaev A."/>
            <person name="Bohutskyi P."/>
            <person name="Hill E.A."/>
            <person name="Rabines A."/>
            <person name="Zheng H."/>
            <person name="Allen L.Z."/>
            <person name="Kuo A."/>
            <person name="Grigoriev I.V."/>
            <person name="Allen A.E."/>
            <person name="Hazlebeck D."/>
            <person name="Allen E.E."/>
        </authorList>
    </citation>
    <scope>NUCLEOTIDE SEQUENCE</scope>
    <source>
        <strain evidence="3">Hildebrandi</strain>
    </source>
</reference>
<organism evidence="3 4">
    <name type="scientific">Nitzschia inconspicua</name>
    <dbReference type="NCBI Taxonomy" id="303405"/>
    <lineage>
        <taxon>Eukaryota</taxon>
        <taxon>Sar</taxon>
        <taxon>Stramenopiles</taxon>
        <taxon>Ochrophyta</taxon>
        <taxon>Bacillariophyta</taxon>
        <taxon>Bacillariophyceae</taxon>
        <taxon>Bacillariophycidae</taxon>
        <taxon>Bacillariales</taxon>
        <taxon>Bacillariaceae</taxon>
        <taxon>Nitzschia</taxon>
    </lineage>
</organism>
<name>A0A9K3PDD6_9STRA</name>
<dbReference type="AlphaFoldDB" id="A0A9K3PDD6"/>
<sequence length="418" mass="45642">MTTFTTSTARGNTAAMAPIGGSMPLSPLASSPLSSSCCSFEKTISMNNLAVQHMGHGDHNKAIKALTVAFFSFRKVYHHLKAHPGHQTRVSDTTTAATTASSPLSISPPSLITAPINTKSLFYRRPSFSSSSATSTSAVRRKPETGPSETKYETGLPTNSSHSDSDSFDFCRGRSQEDGEEYRQHEEEEEEEEEDNDDHTEVSIYSHPIYIPADFAMEPEATSGFISTAITFNLALANHLQGMDMLLQQQQQQLQQRSRSTATSAKQSNFSSGAAAVAAEKHLISAGKLYEYTLRLERARSVSTITGHFKSSMIRSGPMILMSVLNNLGQLHIQLDNIPQSKKCFAHLQSLVLCWMQFTNQRSGSTTNTTTPTVLVAGSTTTADGVLTQPPHHELIQRYMENSFLGLEQLQRNTAVAA</sequence>
<accession>A0A9K3PDD6</accession>
<evidence type="ECO:0000256" key="1">
    <source>
        <dbReference type="SAM" id="MobiDB-lite"/>
    </source>
</evidence>
<reference evidence="3" key="2">
    <citation type="submission" date="2021-04" db="EMBL/GenBank/DDBJ databases">
        <authorList>
            <person name="Podell S."/>
        </authorList>
    </citation>
    <scope>NUCLEOTIDE SEQUENCE</scope>
    <source>
        <strain evidence="3">Hildebrandi</strain>
    </source>
</reference>
<dbReference type="EMBL" id="JAGRRH010000024">
    <property type="protein sequence ID" value="KAG7343542.1"/>
    <property type="molecule type" value="Genomic_DNA"/>
</dbReference>
<dbReference type="OrthoDB" id="56912at2759"/>
<protein>
    <submittedName>
        <fullName evidence="3">Uncharacterized protein</fullName>
    </submittedName>
</protein>
<feature type="region of interest" description="Disordered" evidence="1">
    <location>
        <begin position="127"/>
        <end position="202"/>
    </location>
</feature>
<comment type="caution">
    <text evidence="3">The sequence shown here is derived from an EMBL/GenBank/DDBJ whole genome shotgun (WGS) entry which is preliminary data.</text>
</comment>
<feature type="compositionally biased region" description="Low complexity" evidence="1">
    <location>
        <begin position="127"/>
        <end position="138"/>
    </location>
</feature>
<keyword evidence="4" id="KW-1185">Reference proteome</keyword>
<feature type="compositionally biased region" description="Low complexity" evidence="1">
    <location>
        <begin position="93"/>
        <end position="110"/>
    </location>
</feature>
<evidence type="ECO:0000313" key="3">
    <source>
        <dbReference type="EMBL" id="KAG7343542.1"/>
    </source>
</evidence>
<dbReference type="EMBL" id="JAGRRH010000042">
    <property type="protein sequence ID" value="KAG7339036.1"/>
    <property type="molecule type" value="Genomic_DNA"/>
</dbReference>